<evidence type="ECO:0000313" key="4">
    <source>
        <dbReference type="Proteomes" id="UP000595466"/>
    </source>
</evidence>
<feature type="region of interest" description="Disordered" evidence="1">
    <location>
        <begin position="1158"/>
        <end position="1312"/>
    </location>
</feature>
<feature type="compositionally biased region" description="Low complexity" evidence="1">
    <location>
        <begin position="122"/>
        <end position="143"/>
    </location>
</feature>
<proteinExistence type="predicted"/>
<dbReference type="PANTHER" id="PTHR10068:SF14">
    <property type="entry name" value="CELL WALL ADHESIN EAP1"/>
    <property type="match status" value="1"/>
</dbReference>
<feature type="region of interest" description="Disordered" evidence="1">
    <location>
        <begin position="169"/>
        <end position="232"/>
    </location>
</feature>
<organism evidence="3 4">
    <name type="scientific">Lactiplantibacillus plantarum</name>
    <name type="common">Lactobacillus plantarum</name>
    <dbReference type="NCBI Taxonomy" id="1590"/>
    <lineage>
        <taxon>Bacteria</taxon>
        <taxon>Bacillati</taxon>
        <taxon>Bacillota</taxon>
        <taxon>Bacilli</taxon>
        <taxon>Lactobacillales</taxon>
        <taxon>Lactobacillaceae</taxon>
        <taxon>Lactiplantibacillus</taxon>
    </lineage>
</organism>
<dbReference type="Proteomes" id="UP000595466">
    <property type="component" value="Chromosome"/>
</dbReference>
<dbReference type="InterPro" id="IPR041495">
    <property type="entry name" value="Mub_B2"/>
</dbReference>
<name>A0AAX1KAX9_LACPN</name>
<feature type="compositionally biased region" description="Polar residues" evidence="1">
    <location>
        <begin position="1274"/>
        <end position="1311"/>
    </location>
</feature>
<protein>
    <submittedName>
        <fullName evidence="3">LPXTG cell wall anchor domain-containing protein</fullName>
    </submittedName>
</protein>
<feature type="compositionally biased region" description="Polar residues" evidence="1">
    <location>
        <begin position="102"/>
        <end position="121"/>
    </location>
</feature>
<feature type="domain" description="Mub B2-like" evidence="2">
    <location>
        <begin position="919"/>
        <end position="1028"/>
    </location>
</feature>
<evidence type="ECO:0000256" key="1">
    <source>
        <dbReference type="SAM" id="MobiDB-lite"/>
    </source>
</evidence>
<dbReference type="RefSeq" id="WP_198073426.1">
    <property type="nucleotide sequence ID" value="NZ_CP065802.1"/>
</dbReference>
<feature type="domain" description="Mub B2-like" evidence="2">
    <location>
        <begin position="675"/>
        <end position="781"/>
    </location>
</feature>
<dbReference type="Gene3D" id="2.60.40.4300">
    <property type="match status" value="4"/>
</dbReference>
<dbReference type="EMBL" id="CP066817">
    <property type="protein sequence ID" value="QQM61463.1"/>
    <property type="molecule type" value="Genomic_DNA"/>
</dbReference>
<dbReference type="NCBIfam" id="TIGR01167">
    <property type="entry name" value="LPXTG_anchor"/>
    <property type="match status" value="1"/>
</dbReference>
<accession>A0AAX1KAX9</accession>
<dbReference type="Pfam" id="PF17966">
    <property type="entry name" value="Muc_B2"/>
    <property type="match status" value="3"/>
</dbReference>
<evidence type="ECO:0000259" key="2">
    <source>
        <dbReference type="Pfam" id="PF17966"/>
    </source>
</evidence>
<feature type="region of interest" description="Disordered" evidence="1">
    <location>
        <begin position="66"/>
        <end position="156"/>
    </location>
</feature>
<evidence type="ECO:0000313" key="3">
    <source>
        <dbReference type="EMBL" id="QQM61463.1"/>
    </source>
</evidence>
<sequence length="1369" mass="146567">MRYTRGKWRVTNPKVWLFSSVLILGWRIVPTVAQASEAETVTMSSHSVQLETDSQDQLTEVARISKTAVTRDRHSVTAQSSKSADRTSSEQSATPGTVEAVSPTTSEAQQRSTQQDKTAVDQQASDSTAASAGASTNQAPAATSSDQAPAANSTGTHHAIDMASSASALGADSGAHSESLSEAQHSGGQGKTIDSDLSGTVHSQSSVSTVTTATPVNSNSSRAVAATDQMSSRVEKRALNKTNVTKSINIPVATKQPSKQRTVTASSFLTTAKNLADKNYLDQYAKQHGQAALIALIQDWLSTYRIIALTGITIVNSSFDGSVATISGGLHVINTGATIRSGQDDEWETIINGGLSVTNNTITFTTTNGLVDRPVANQDMDFTKPRPTGNGAIKGLPSVTVDSSLINAQEFSQAQINISDFYDQLVTAGTILSATNGGTLSKMLIGESGTADLGSYQGHHYYAVNIDLNDWHSGIRTTGFNNDDVVIYNVVTAAPALTIGGGFSSSTPNLVWNFNHAMRIQNTTMITGKIVAPHAVFTTNQNVDSAAVLQYGYGDVDSAIRETITSQNEHNYGFGQVVTDDPLDYLIAVIKSDGTSIDTLAGFRHLLATGQLKITITDAAGTRLSGLNAVDTHIAGQHCYLITYQFGDQTATTWLNVQPSHEPIIPISRIPEYSAITRTINYQDERTGAVLAGPVIQNVRVVRFAIFNAKTHELLGYDTNGDGIVDTSDGTIAWLLVPPTDQDWVQVVSPDLSAQGYQAPDIPVVAGQTVIINGGDRTMNTNVIVKYQQQTHIATTQRTVTRTINYIDGGTLQPIASLHAVVQTVKYQLLAVVAHDGTILGYDTNGDGQIETQLADEAWLIVGSGPWFGAVKSPDLSHEGYAAPDLKVVPEQMVAGVDDKDVTINVYYRLATQAVTVYQNKRRVISYIDRQTHQSIATTVQQLVIYQRTAIIEKKTGKCLGYDLNGDGLVDTSQADYAWILVGSGQFAAVTSPTLVVQGYTDPDIRTVAAQTVAITDPDLMTTIVTYDHRIITVTPGNPARPGQPVDPDNPNILFPDEGGDTDLTHTVTRIIHYVYEDGTTAAASVLQTVQFQRNAMIDLVTGEVTYQEWVPVSVTEMAGVISPIVAGATTTLTEVAAQQVSVTTADQVVVVTYKKSAIKPEEPGHPEQPSQPEEPGQPEQPSQPEEPGHPEQPSQPEEPGQPEQPSQPEEPGHPEQPSQPEEPGHPEQPSQPEEPGQHEQPSQPEEPGQSEKPGELQKPSQPADSEQPDGLSDQANLSRNQAEQSRTSQPSQAESDQSVVQTNQQKTAASVSGIGWVSAPAVSKRTTKHHLMTTLPQTDEQNTQLSLLGMIGLALSSILGWLKIKSRD</sequence>
<feature type="domain" description="Mub B2-like" evidence="2">
    <location>
        <begin position="1061"/>
        <end position="1157"/>
    </location>
</feature>
<dbReference type="PANTHER" id="PTHR10068">
    <property type="entry name" value="BONE MARROW PROTEOGLYCAN"/>
    <property type="match status" value="1"/>
</dbReference>
<feature type="compositionally biased region" description="Low complexity" evidence="1">
    <location>
        <begin position="198"/>
        <end position="221"/>
    </location>
</feature>
<gene>
    <name evidence="3" type="ORF">JH395_02600</name>
</gene>
<feature type="compositionally biased region" description="Low complexity" evidence="1">
    <location>
        <begin position="1168"/>
        <end position="1252"/>
    </location>
</feature>
<reference evidence="3 4" key="1">
    <citation type="submission" date="2020-12" db="EMBL/GenBank/DDBJ databases">
        <title>Whole genome sequencing of Lactobacillus plantarum PC518.</title>
        <authorList>
            <person name="Guo Q."/>
        </authorList>
    </citation>
    <scope>NUCLEOTIDE SEQUENCE [LARGE SCALE GENOMIC DNA]</scope>
    <source>
        <strain evidence="3 4">PC518</strain>
    </source>
</reference>
<feature type="compositionally biased region" description="Polar residues" evidence="1">
    <location>
        <begin position="144"/>
        <end position="156"/>
    </location>
</feature>